<dbReference type="GO" id="GO:0006641">
    <property type="term" value="P:triglyceride metabolic process"/>
    <property type="evidence" value="ECO:0007669"/>
    <property type="project" value="TreeGrafter"/>
</dbReference>
<evidence type="ECO:0000259" key="4">
    <source>
        <dbReference type="Pfam" id="PF00370"/>
    </source>
</evidence>
<dbReference type="AlphaFoldDB" id="A0A2C9KID8"/>
<evidence type="ECO:0000256" key="2">
    <source>
        <dbReference type="ARBA" id="ARBA00022679"/>
    </source>
</evidence>
<protein>
    <recommendedName>
        <fullName evidence="4">Carbohydrate kinase FGGY N-terminal domain-containing protein</fullName>
    </recommendedName>
</protein>
<dbReference type="GO" id="GO:0046167">
    <property type="term" value="P:glycerol-3-phosphate biosynthetic process"/>
    <property type="evidence" value="ECO:0007669"/>
    <property type="project" value="TreeGrafter"/>
</dbReference>
<dbReference type="SUPFAM" id="SSF53067">
    <property type="entry name" value="Actin-like ATPase domain"/>
    <property type="match status" value="1"/>
</dbReference>
<dbReference type="PANTHER" id="PTHR10196">
    <property type="entry name" value="SUGAR KINASE"/>
    <property type="match status" value="1"/>
</dbReference>
<reference evidence="5" key="1">
    <citation type="submission" date="2020-05" db="UniProtKB">
        <authorList>
            <consortium name="EnsemblMetazoa"/>
        </authorList>
    </citation>
    <scope>IDENTIFICATION</scope>
    <source>
        <strain evidence="5">BB02</strain>
    </source>
</reference>
<comment type="similarity">
    <text evidence="1">Belongs to the FGGY kinase family.</text>
</comment>
<dbReference type="VEuPathDB" id="VectorBase:BGLB020022"/>
<dbReference type="KEGG" id="bgt:106055130"/>
<accession>A0A2C9KID8</accession>
<sequence>MTDGPNLIGAVDQGTSSTRFLIFNSETSEVITYHQTEIKQIYPKEGWVEEDPMEILESAKICIDRATNNLIGLGFEASDIKAIGITNQRETTIVWDPTTGKPLYNAIVWLDLRTASTAEELIKKTPGRNKDFLRFVTEPSYGGGCQYLNYLLLVHMVHCAGQILTLL</sequence>
<keyword evidence="2" id="KW-0808">Transferase</keyword>
<evidence type="ECO:0000313" key="6">
    <source>
        <dbReference type="Proteomes" id="UP000076420"/>
    </source>
</evidence>
<dbReference type="GO" id="GO:0006071">
    <property type="term" value="P:glycerol metabolic process"/>
    <property type="evidence" value="ECO:0007669"/>
    <property type="project" value="TreeGrafter"/>
</dbReference>
<name>A0A2C9KID8_BIOGL</name>
<dbReference type="GO" id="GO:0004370">
    <property type="term" value="F:glycerol kinase activity"/>
    <property type="evidence" value="ECO:0007669"/>
    <property type="project" value="TreeGrafter"/>
</dbReference>
<dbReference type="Gene3D" id="3.30.420.40">
    <property type="match status" value="1"/>
</dbReference>
<evidence type="ECO:0000313" key="5">
    <source>
        <dbReference type="EnsemblMetazoa" id="BGLB020022-PA"/>
    </source>
</evidence>
<dbReference type="PANTHER" id="PTHR10196:SF69">
    <property type="entry name" value="GLYCEROL KINASE"/>
    <property type="match status" value="1"/>
</dbReference>
<dbReference type="OrthoDB" id="5422795at2759"/>
<dbReference type="Proteomes" id="UP000076420">
    <property type="component" value="Unassembled WGS sequence"/>
</dbReference>
<dbReference type="Pfam" id="PF00370">
    <property type="entry name" value="FGGY_N"/>
    <property type="match status" value="1"/>
</dbReference>
<evidence type="ECO:0000256" key="3">
    <source>
        <dbReference type="ARBA" id="ARBA00022777"/>
    </source>
</evidence>
<dbReference type="EnsemblMetazoa" id="BGLB020022-RA">
    <property type="protein sequence ID" value="BGLB020022-PA"/>
    <property type="gene ID" value="BGLB020022"/>
</dbReference>
<dbReference type="InterPro" id="IPR018484">
    <property type="entry name" value="FGGY_N"/>
</dbReference>
<dbReference type="InterPro" id="IPR043129">
    <property type="entry name" value="ATPase_NBD"/>
</dbReference>
<feature type="domain" description="Carbohydrate kinase FGGY N-terminal" evidence="4">
    <location>
        <begin position="8"/>
        <end position="125"/>
    </location>
</feature>
<dbReference type="STRING" id="6526.A0A2C9KID8"/>
<dbReference type="VEuPathDB" id="VectorBase:BGLAX_039105"/>
<organism evidence="5 6">
    <name type="scientific">Biomphalaria glabrata</name>
    <name type="common">Bloodfluke planorb</name>
    <name type="synonym">Freshwater snail</name>
    <dbReference type="NCBI Taxonomy" id="6526"/>
    <lineage>
        <taxon>Eukaryota</taxon>
        <taxon>Metazoa</taxon>
        <taxon>Spiralia</taxon>
        <taxon>Lophotrochozoa</taxon>
        <taxon>Mollusca</taxon>
        <taxon>Gastropoda</taxon>
        <taxon>Heterobranchia</taxon>
        <taxon>Euthyneura</taxon>
        <taxon>Panpulmonata</taxon>
        <taxon>Hygrophila</taxon>
        <taxon>Lymnaeoidea</taxon>
        <taxon>Planorbidae</taxon>
        <taxon>Biomphalaria</taxon>
    </lineage>
</organism>
<gene>
    <name evidence="5" type="primary">106055130</name>
</gene>
<keyword evidence="3" id="KW-0418">Kinase</keyword>
<proteinExistence type="inferred from homology"/>
<evidence type="ECO:0000256" key="1">
    <source>
        <dbReference type="ARBA" id="ARBA00009156"/>
    </source>
</evidence>
<dbReference type="GO" id="GO:0005739">
    <property type="term" value="C:mitochondrion"/>
    <property type="evidence" value="ECO:0007669"/>
    <property type="project" value="TreeGrafter"/>
</dbReference>